<proteinExistence type="inferred from homology"/>
<evidence type="ECO:0000256" key="7">
    <source>
        <dbReference type="ARBA" id="ARBA00023237"/>
    </source>
</evidence>
<evidence type="ECO:0000256" key="9">
    <source>
        <dbReference type="SAM" id="SignalP"/>
    </source>
</evidence>
<reference evidence="11" key="1">
    <citation type="submission" date="2018-11" db="EMBL/GenBank/DDBJ databases">
        <title>Chitinophaga lutea sp.nov., isolate from arsenic contaminated soil.</title>
        <authorList>
            <person name="Zong Y."/>
        </authorList>
    </citation>
    <scope>NUCLEOTIDE SEQUENCE [LARGE SCALE GENOMIC DNA]</scope>
    <source>
        <strain evidence="11">YLT18</strain>
    </source>
</reference>
<dbReference type="Gene3D" id="1.20.1600.10">
    <property type="entry name" value="Outer membrane efflux proteins (OEP)"/>
    <property type="match status" value="1"/>
</dbReference>
<keyword evidence="11" id="KW-1185">Reference proteome</keyword>
<keyword evidence="9" id="KW-0732">Signal</keyword>
<evidence type="ECO:0000256" key="3">
    <source>
        <dbReference type="ARBA" id="ARBA00022448"/>
    </source>
</evidence>
<comment type="caution">
    <text evidence="10">The sequence shown here is derived from an EMBL/GenBank/DDBJ whole genome shotgun (WGS) entry which is preliminary data.</text>
</comment>
<evidence type="ECO:0000313" key="11">
    <source>
        <dbReference type="Proteomes" id="UP000279089"/>
    </source>
</evidence>
<sequence length="434" mass="48466">MRTNIKMITTMKKIFLIILTISTVKASAQQAPEDLRSMVKHSFDHFSEIKAMETQQRIAADRTVMAKANRLPEVNGVASYTHLYPVPKIALPGSDFAFQPVPAENVNAGVEARQLLLDFGKSGSQIKQSRAQASLLGTQTAEAREKLAYQVADVYLAIAFLQDNINVQDANIKLLEETEKMVENKLKHGDAIDLDLLNTRVKLETYRNRKVDFQNSLQKQLANLEYLTGEPLKDTIRSNFSWPVPSLQDVSFEGNSAVKTAVEKERVAEVGVELAKSQYKPSLFAEAGTGYKNGFLPDVTTPKFNYNAGVSLSVPIFHGKKLRTQEHIAATEVEVAKWNTQGIKDNIKKEAAQQQSDIAASRERLQTAETLLQQANRALMLAQSRYKNGVITYLDLQNAQTSLLEAEISKIQYQYQLSVSSLALLQLNGNEFWK</sequence>
<gene>
    <name evidence="10" type="ORF">EG028_10325</name>
</gene>
<dbReference type="GO" id="GO:1990281">
    <property type="term" value="C:efflux pump complex"/>
    <property type="evidence" value="ECO:0007669"/>
    <property type="project" value="TreeGrafter"/>
</dbReference>
<keyword evidence="8" id="KW-0175">Coiled coil</keyword>
<keyword evidence="7" id="KW-0998">Cell outer membrane</keyword>
<keyword evidence="4" id="KW-1134">Transmembrane beta strand</keyword>
<dbReference type="Pfam" id="PF02321">
    <property type="entry name" value="OEP"/>
    <property type="match status" value="2"/>
</dbReference>
<dbReference type="Proteomes" id="UP000279089">
    <property type="component" value="Unassembled WGS sequence"/>
</dbReference>
<evidence type="ECO:0000256" key="8">
    <source>
        <dbReference type="SAM" id="Coils"/>
    </source>
</evidence>
<evidence type="ECO:0000256" key="5">
    <source>
        <dbReference type="ARBA" id="ARBA00022692"/>
    </source>
</evidence>
<dbReference type="GO" id="GO:0009279">
    <property type="term" value="C:cell outer membrane"/>
    <property type="evidence" value="ECO:0007669"/>
    <property type="project" value="UniProtKB-SubCell"/>
</dbReference>
<dbReference type="GO" id="GO:0015288">
    <property type="term" value="F:porin activity"/>
    <property type="evidence" value="ECO:0007669"/>
    <property type="project" value="TreeGrafter"/>
</dbReference>
<organism evidence="10 11">
    <name type="scientific">Chitinophaga barathri</name>
    <dbReference type="NCBI Taxonomy" id="1647451"/>
    <lineage>
        <taxon>Bacteria</taxon>
        <taxon>Pseudomonadati</taxon>
        <taxon>Bacteroidota</taxon>
        <taxon>Chitinophagia</taxon>
        <taxon>Chitinophagales</taxon>
        <taxon>Chitinophagaceae</taxon>
        <taxon>Chitinophaga</taxon>
    </lineage>
</organism>
<dbReference type="SUPFAM" id="SSF56954">
    <property type="entry name" value="Outer membrane efflux proteins (OEP)"/>
    <property type="match status" value="1"/>
</dbReference>
<feature type="signal peptide" evidence="9">
    <location>
        <begin position="1"/>
        <end position="28"/>
    </location>
</feature>
<keyword evidence="6" id="KW-0472">Membrane</keyword>
<dbReference type="EMBL" id="RMBX01000005">
    <property type="protein sequence ID" value="RPD41076.1"/>
    <property type="molecule type" value="Genomic_DNA"/>
</dbReference>
<dbReference type="PANTHER" id="PTHR30026:SF20">
    <property type="entry name" value="OUTER MEMBRANE PROTEIN TOLC"/>
    <property type="match status" value="1"/>
</dbReference>
<accession>A0A3N4MGE2</accession>
<keyword evidence="3" id="KW-0813">Transport</keyword>
<feature type="coiled-coil region" evidence="8">
    <location>
        <begin position="344"/>
        <end position="385"/>
    </location>
</feature>
<comment type="subcellular location">
    <subcellularLocation>
        <location evidence="1">Cell outer membrane</location>
    </subcellularLocation>
</comment>
<dbReference type="PANTHER" id="PTHR30026">
    <property type="entry name" value="OUTER MEMBRANE PROTEIN TOLC"/>
    <property type="match status" value="1"/>
</dbReference>
<dbReference type="GO" id="GO:0015562">
    <property type="term" value="F:efflux transmembrane transporter activity"/>
    <property type="evidence" value="ECO:0007669"/>
    <property type="project" value="InterPro"/>
</dbReference>
<comment type="similarity">
    <text evidence="2">Belongs to the outer membrane factor (OMF) (TC 1.B.17) family.</text>
</comment>
<keyword evidence="5" id="KW-0812">Transmembrane</keyword>
<name>A0A3N4MGE2_9BACT</name>
<evidence type="ECO:0000256" key="1">
    <source>
        <dbReference type="ARBA" id="ARBA00004442"/>
    </source>
</evidence>
<evidence type="ECO:0000256" key="6">
    <source>
        <dbReference type="ARBA" id="ARBA00023136"/>
    </source>
</evidence>
<dbReference type="InterPro" id="IPR003423">
    <property type="entry name" value="OMP_efflux"/>
</dbReference>
<dbReference type="OrthoDB" id="1674528at2"/>
<feature type="chain" id="PRO_5017983734" evidence="9">
    <location>
        <begin position="29"/>
        <end position="434"/>
    </location>
</feature>
<dbReference type="AlphaFoldDB" id="A0A3N4MGE2"/>
<evidence type="ECO:0000256" key="4">
    <source>
        <dbReference type="ARBA" id="ARBA00022452"/>
    </source>
</evidence>
<evidence type="ECO:0000313" key="10">
    <source>
        <dbReference type="EMBL" id="RPD41076.1"/>
    </source>
</evidence>
<evidence type="ECO:0000256" key="2">
    <source>
        <dbReference type="ARBA" id="ARBA00007613"/>
    </source>
</evidence>
<protein>
    <submittedName>
        <fullName evidence="10">TolC family protein</fullName>
    </submittedName>
</protein>
<dbReference type="InterPro" id="IPR051906">
    <property type="entry name" value="TolC-like"/>
</dbReference>